<organism evidence="5 6">
    <name type="scientific">Aromia moschata</name>
    <dbReference type="NCBI Taxonomy" id="1265417"/>
    <lineage>
        <taxon>Eukaryota</taxon>
        <taxon>Metazoa</taxon>
        <taxon>Ecdysozoa</taxon>
        <taxon>Arthropoda</taxon>
        <taxon>Hexapoda</taxon>
        <taxon>Insecta</taxon>
        <taxon>Pterygota</taxon>
        <taxon>Neoptera</taxon>
        <taxon>Endopterygota</taxon>
        <taxon>Coleoptera</taxon>
        <taxon>Polyphaga</taxon>
        <taxon>Cucujiformia</taxon>
        <taxon>Chrysomeloidea</taxon>
        <taxon>Cerambycidae</taxon>
        <taxon>Cerambycinae</taxon>
        <taxon>Callichromatini</taxon>
        <taxon>Aromia</taxon>
    </lineage>
</organism>
<dbReference type="Proteomes" id="UP001162162">
    <property type="component" value="Unassembled WGS sequence"/>
</dbReference>
<dbReference type="InterPro" id="IPR009057">
    <property type="entry name" value="Homeodomain-like_sf"/>
</dbReference>
<gene>
    <name evidence="5" type="ORF">NQ318_007510</name>
</gene>
<dbReference type="Gene3D" id="3.30.420.10">
    <property type="entry name" value="Ribonuclease H-like superfamily/Ribonuclease H"/>
    <property type="match status" value="1"/>
</dbReference>
<feature type="compositionally biased region" description="Basic and acidic residues" evidence="2">
    <location>
        <begin position="442"/>
        <end position="453"/>
    </location>
</feature>
<evidence type="ECO:0000313" key="6">
    <source>
        <dbReference type="Proteomes" id="UP001162162"/>
    </source>
</evidence>
<sequence length="521" mass="59779">MPKISRKDQQRRIENSKKSHETYKENMKLAVETVLSGEMKLRTAAQAYNVSKSALHRIVKKYKNSAEEDRTQFSFERNHGFQQIFDDVEEKMLSEYLIKACQMCYGLTVKGTCEFVYKFAVANEKVVPQSWHTNKKAGIEWIRLFRKRQPQLTLRTPEPTSLSRATSFNKHNVNLFFQNLQRVLSKYKFNTNQIYNCDETGVTTAHKPPKIIATVGQKQVGKVTSSERGVLVTMCVAICANGQYMPPFFVFPRKNFKPHMINCAPPGSKGTAHPSGWMTVENFLKFVEHLVEVTRCSVNNHILLILDNHESHCDIKVLNFCKDNGVVLLTLPPHCSHKLQPLDVSCFGPFKSYYNRAMDDWLLNHPATPVTIYNIAELTGKAFPQAFIPSNIIKGFQRTGISPYDPEVFSEADYLSSYVTDRRQAVDEGNKSYSTDQSTSNDKNEEQLSRAEIFEQLETTPDNTINQNQQTDYGNTSIEPTQQNQPKKLLFSPEEVRPHVKCQNRVRTQNKKDKKTIYCFN</sequence>
<dbReference type="PANTHER" id="PTHR19303">
    <property type="entry name" value="TRANSPOSON"/>
    <property type="match status" value="1"/>
</dbReference>
<feature type="compositionally biased region" description="Polar residues" evidence="2">
    <location>
        <begin position="431"/>
        <end position="441"/>
    </location>
</feature>
<feature type="domain" description="DDE-1" evidence="3">
    <location>
        <begin position="231"/>
        <end position="371"/>
    </location>
</feature>
<evidence type="ECO:0000259" key="4">
    <source>
        <dbReference type="Pfam" id="PF05225"/>
    </source>
</evidence>
<evidence type="ECO:0000256" key="2">
    <source>
        <dbReference type="SAM" id="MobiDB-lite"/>
    </source>
</evidence>
<dbReference type="Pfam" id="PF03184">
    <property type="entry name" value="DDE_1"/>
    <property type="match status" value="1"/>
</dbReference>
<name>A0AAV8YFS9_9CUCU</name>
<dbReference type="GO" id="GO:0005634">
    <property type="term" value="C:nucleus"/>
    <property type="evidence" value="ECO:0007669"/>
    <property type="project" value="UniProtKB-SubCell"/>
</dbReference>
<dbReference type="InterPro" id="IPR004875">
    <property type="entry name" value="DDE_SF_endonuclease_dom"/>
</dbReference>
<reference evidence="5" key="1">
    <citation type="journal article" date="2023" name="Insect Mol. Biol.">
        <title>Genome sequencing provides insights into the evolution of gene families encoding plant cell wall-degrading enzymes in longhorned beetles.</title>
        <authorList>
            <person name="Shin N.R."/>
            <person name="Okamura Y."/>
            <person name="Kirsch R."/>
            <person name="Pauchet Y."/>
        </authorList>
    </citation>
    <scope>NUCLEOTIDE SEQUENCE</scope>
    <source>
        <strain evidence="5">AMC_N1</strain>
    </source>
</reference>
<dbReference type="EMBL" id="JAPWTK010000118">
    <property type="protein sequence ID" value="KAJ8949411.1"/>
    <property type="molecule type" value="Genomic_DNA"/>
</dbReference>
<proteinExistence type="predicted"/>
<dbReference type="InterPro" id="IPR036397">
    <property type="entry name" value="RNaseH_sf"/>
</dbReference>
<evidence type="ECO:0000259" key="3">
    <source>
        <dbReference type="Pfam" id="PF03184"/>
    </source>
</evidence>
<feature type="domain" description="HTH psq-type" evidence="4">
    <location>
        <begin position="25"/>
        <end position="60"/>
    </location>
</feature>
<protein>
    <recommendedName>
        <fullName evidence="7">DDE-1 domain-containing protein</fullName>
    </recommendedName>
</protein>
<accession>A0AAV8YFS9</accession>
<comment type="subcellular location">
    <subcellularLocation>
        <location evidence="1">Nucleus</location>
    </subcellularLocation>
</comment>
<dbReference type="SUPFAM" id="SSF46689">
    <property type="entry name" value="Homeodomain-like"/>
    <property type="match status" value="1"/>
</dbReference>
<evidence type="ECO:0000313" key="5">
    <source>
        <dbReference type="EMBL" id="KAJ8949411.1"/>
    </source>
</evidence>
<dbReference type="Pfam" id="PF05225">
    <property type="entry name" value="HTH_psq"/>
    <property type="match status" value="1"/>
</dbReference>
<dbReference type="AlphaFoldDB" id="A0AAV8YFS9"/>
<evidence type="ECO:0000256" key="1">
    <source>
        <dbReference type="ARBA" id="ARBA00004123"/>
    </source>
</evidence>
<dbReference type="InterPro" id="IPR050863">
    <property type="entry name" value="CenT-Element_Derived"/>
</dbReference>
<dbReference type="PANTHER" id="PTHR19303:SF74">
    <property type="entry name" value="POGO TRANSPOSABLE ELEMENT WITH KRAB DOMAIN"/>
    <property type="match status" value="1"/>
</dbReference>
<evidence type="ECO:0008006" key="7">
    <source>
        <dbReference type="Google" id="ProtNLM"/>
    </source>
</evidence>
<dbReference type="InterPro" id="IPR007889">
    <property type="entry name" value="HTH_Psq"/>
</dbReference>
<comment type="caution">
    <text evidence="5">The sequence shown here is derived from an EMBL/GenBank/DDBJ whole genome shotgun (WGS) entry which is preliminary data.</text>
</comment>
<keyword evidence="6" id="KW-1185">Reference proteome</keyword>
<dbReference type="GO" id="GO:0003677">
    <property type="term" value="F:DNA binding"/>
    <property type="evidence" value="ECO:0007669"/>
    <property type="project" value="InterPro"/>
</dbReference>
<feature type="region of interest" description="Disordered" evidence="2">
    <location>
        <begin position="426"/>
        <end position="485"/>
    </location>
</feature>
<dbReference type="Gene3D" id="1.10.10.60">
    <property type="entry name" value="Homeodomain-like"/>
    <property type="match status" value="1"/>
</dbReference>
<feature type="compositionally biased region" description="Polar residues" evidence="2">
    <location>
        <begin position="457"/>
        <end position="485"/>
    </location>
</feature>